<reference evidence="3 4" key="1">
    <citation type="journal article" date="2023" name="J. Hered.">
        <title>Chromosome-level genome of the wood stork (Mycteria americana) provides insight into avian chromosome evolution.</title>
        <authorList>
            <person name="Flamio R. Jr."/>
            <person name="Ramstad K.M."/>
        </authorList>
    </citation>
    <scope>NUCLEOTIDE SEQUENCE [LARGE SCALE GENOMIC DNA]</scope>
    <source>
        <strain evidence="3">JAX WOST 10</strain>
    </source>
</reference>
<evidence type="ECO:0000256" key="2">
    <source>
        <dbReference type="SAM" id="SignalP"/>
    </source>
</evidence>
<keyword evidence="2" id="KW-0732">Signal</keyword>
<organism evidence="3 4">
    <name type="scientific">Mycteria americana</name>
    <name type="common">Wood stork</name>
    <dbReference type="NCBI Taxonomy" id="33587"/>
    <lineage>
        <taxon>Eukaryota</taxon>
        <taxon>Metazoa</taxon>
        <taxon>Chordata</taxon>
        <taxon>Craniata</taxon>
        <taxon>Vertebrata</taxon>
        <taxon>Euteleostomi</taxon>
        <taxon>Archelosauria</taxon>
        <taxon>Archosauria</taxon>
        <taxon>Dinosauria</taxon>
        <taxon>Saurischia</taxon>
        <taxon>Theropoda</taxon>
        <taxon>Coelurosauria</taxon>
        <taxon>Aves</taxon>
        <taxon>Neognathae</taxon>
        <taxon>Neoaves</taxon>
        <taxon>Aequornithes</taxon>
        <taxon>Ciconiiformes</taxon>
        <taxon>Ciconiidae</taxon>
        <taxon>Mycteria</taxon>
    </lineage>
</organism>
<comment type="caution">
    <text evidence="3">The sequence shown here is derived from an EMBL/GenBank/DDBJ whole genome shotgun (WGS) entry which is preliminary data.</text>
</comment>
<keyword evidence="4" id="KW-1185">Reference proteome</keyword>
<protein>
    <submittedName>
        <fullName evidence="3">Uncharacterized protein</fullName>
    </submittedName>
</protein>
<evidence type="ECO:0000256" key="1">
    <source>
        <dbReference type="SAM" id="MobiDB-lite"/>
    </source>
</evidence>
<name>A0AAN7Q4M4_MYCAM</name>
<sequence length="101" mass="11009">MENRYQKHDVLVFLLFTLTNLLPFSKDVNKPLQEGGGISNGFNEVLQQRSVEKLSVTSGEARSFPGSRAASPPGEPAYPCVTSSQSWNCGAGVKPEGLRRQ</sequence>
<proteinExistence type="predicted"/>
<accession>A0AAN7Q4M4</accession>
<feature type="chain" id="PRO_5042810213" evidence="2">
    <location>
        <begin position="22"/>
        <end position="101"/>
    </location>
</feature>
<gene>
    <name evidence="3" type="ORF">QYF61_016825</name>
</gene>
<dbReference type="AlphaFoldDB" id="A0AAN7Q4M4"/>
<feature type="signal peptide" evidence="2">
    <location>
        <begin position="1"/>
        <end position="21"/>
    </location>
</feature>
<evidence type="ECO:0000313" key="3">
    <source>
        <dbReference type="EMBL" id="KAK4831336.1"/>
    </source>
</evidence>
<feature type="region of interest" description="Disordered" evidence="1">
    <location>
        <begin position="57"/>
        <end position="81"/>
    </location>
</feature>
<dbReference type="Proteomes" id="UP001333110">
    <property type="component" value="Unassembled WGS sequence"/>
</dbReference>
<dbReference type="EMBL" id="JAUNZN010000001">
    <property type="protein sequence ID" value="KAK4831336.1"/>
    <property type="molecule type" value="Genomic_DNA"/>
</dbReference>
<evidence type="ECO:0000313" key="4">
    <source>
        <dbReference type="Proteomes" id="UP001333110"/>
    </source>
</evidence>